<comment type="caution">
    <text evidence="1">The sequence shown here is derived from an EMBL/GenBank/DDBJ whole genome shotgun (WGS) entry which is preliminary data.</text>
</comment>
<accession>A0A8X6K4Y3</accession>
<evidence type="ECO:0000313" key="2">
    <source>
        <dbReference type="Proteomes" id="UP000887116"/>
    </source>
</evidence>
<protein>
    <submittedName>
        <fullName evidence="1">Uncharacterized protein</fullName>
    </submittedName>
</protein>
<sequence>MSGCSSENIRDAMGSKGGLSYIQAKEPCNKDKYVTADELKKSTEFLARIAQLSEFKAEIDALKKGKCVSKTSKLKALDPFVETYHRVS</sequence>
<reference evidence="1" key="1">
    <citation type="submission" date="2020-07" db="EMBL/GenBank/DDBJ databases">
        <title>Multicomponent nature underlies the extraordinary mechanical properties of spider dragline silk.</title>
        <authorList>
            <person name="Kono N."/>
            <person name="Nakamura H."/>
            <person name="Mori M."/>
            <person name="Yoshida Y."/>
            <person name="Ohtoshi R."/>
            <person name="Malay A.D."/>
            <person name="Moran D.A.P."/>
            <person name="Tomita M."/>
            <person name="Numata K."/>
            <person name="Arakawa K."/>
        </authorList>
    </citation>
    <scope>NUCLEOTIDE SEQUENCE</scope>
</reference>
<dbReference type="OrthoDB" id="8044977at2759"/>
<proteinExistence type="predicted"/>
<dbReference type="Proteomes" id="UP000887116">
    <property type="component" value="Unassembled WGS sequence"/>
</dbReference>
<keyword evidence="2" id="KW-1185">Reference proteome</keyword>
<name>A0A8X6K4Y3_TRICU</name>
<gene>
    <name evidence="1" type="ORF">TNCT_730801</name>
</gene>
<dbReference type="EMBL" id="BMAO01010010">
    <property type="protein sequence ID" value="GFQ64055.1"/>
    <property type="molecule type" value="Genomic_DNA"/>
</dbReference>
<dbReference type="AlphaFoldDB" id="A0A8X6K4Y3"/>
<evidence type="ECO:0000313" key="1">
    <source>
        <dbReference type="EMBL" id="GFQ64055.1"/>
    </source>
</evidence>
<organism evidence="1 2">
    <name type="scientific">Trichonephila clavata</name>
    <name type="common">Joro spider</name>
    <name type="synonym">Nephila clavata</name>
    <dbReference type="NCBI Taxonomy" id="2740835"/>
    <lineage>
        <taxon>Eukaryota</taxon>
        <taxon>Metazoa</taxon>
        <taxon>Ecdysozoa</taxon>
        <taxon>Arthropoda</taxon>
        <taxon>Chelicerata</taxon>
        <taxon>Arachnida</taxon>
        <taxon>Araneae</taxon>
        <taxon>Araneomorphae</taxon>
        <taxon>Entelegynae</taxon>
        <taxon>Araneoidea</taxon>
        <taxon>Nephilidae</taxon>
        <taxon>Trichonephila</taxon>
    </lineage>
</organism>